<sequence>MATNALNVIINGDPTGLLGAFATSGSAGDAWEQKIKTVTKSASFAMGAGFVAIGAAAFKVGSDFDEAFDKIRTNTGATGDKLNGLQSDFKAVVGSVPASFEDAGNAVSGLSQKLGLTGEPLRNLSGQILDLSRITKTDLTGNIAAVSDVFRNFGVSAEDQGGKLDELFRASQASGVSVADLSRTMSDSGVVLRAVGFDFTQSAALIGTLGKAGIDASDVMPALGKSLATAAKDGKSAQDVFKQTFDAINAAPDATTAAGIAMDTFGAKGGPKLAAAIREGKLSLADMMNTVSNGSDTITGAAKDTADFQEKFELLKNKAFLALEPIATKIFGIIGDGMGFITDHANIAIPLILGLAGAFTAWKIATMAAKVATEIATIAQWAMNAALDANPIGLVIIAIAALAAAVYVVWTKWDTIWNWIMHHKALAGVIAVLFPIIGIIVAIVGAIKYLMANWQWIWADIQKVIAVVWSYIEPVWNAIVDFVMNTMVPAFITIAGIAVEVFQAIAKAVLWAWNNIIQPVWNAIYWYITNILIPGYVLLWNIVSTAFGVIVDVISWAWNNIIQPIWSAIEWYITNVLIPAFTIIWNVVSTAFSVISDVISWAWNNIIQPIWSAIEWYITNVLIPVFETIWNVVSTAFGIIVSVIGDAWGFISGIFDSIKGGVQGVIDFFLGIPGAIAGIGSGIANAIFDGFKSAWNGVADFINDLIPNDIGFGPVSIDLPDNPIPKFHSGGVFQAPSPGGEGLALLRDGERILTPSQMTASSNYPAAASDGRPIVVNVTNPAASPYQIGREVLWTLKVAG</sequence>
<keyword evidence="1" id="KW-1245">Viral tail assembly</keyword>
<evidence type="ECO:0000256" key="1">
    <source>
        <dbReference type="ARBA" id="ARBA00022465"/>
    </source>
</evidence>
<gene>
    <name evidence="4" type="ORF">UFOVP209_28</name>
</gene>
<keyword evidence="2" id="KW-0472">Membrane</keyword>
<feature type="transmembrane region" description="Helical" evidence="2">
    <location>
        <begin position="533"/>
        <end position="559"/>
    </location>
</feature>
<feature type="transmembrane region" description="Helical" evidence="2">
    <location>
        <begin position="629"/>
        <end position="651"/>
    </location>
</feature>
<dbReference type="NCBIfam" id="TIGR01760">
    <property type="entry name" value="tape_meas_TP901"/>
    <property type="match status" value="1"/>
</dbReference>
<name>A0A6J7WRB6_9CAUD</name>
<evidence type="ECO:0000259" key="3">
    <source>
        <dbReference type="Pfam" id="PF10145"/>
    </source>
</evidence>
<proteinExistence type="predicted"/>
<feature type="transmembrane region" description="Helical" evidence="2">
    <location>
        <begin position="456"/>
        <end position="476"/>
    </location>
</feature>
<evidence type="ECO:0000256" key="2">
    <source>
        <dbReference type="SAM" id="Phobius"/>
    </source>
</evidence>
<organism evidence="4">
    <name type="scientific">uncultured Caudovirales phage</name>
    <dbReference type="NCBI Taxonomy" id="2100421"/>
    <lineage>
        <taxon>Viruses</taxon>
        <taxon>Duplodnaviria</taxon>
        <taxon>Heunggongvirae</taxon>
        <taxon>Uroviricota</taxon>
        <taxon>Caudoviricetes</taxon>
        <taxon>Peduoviridae</taxon>
        <taxon>Maltschvirus</taxon>
        <taxon>Maltschvirus maltsch</taxon>
    </lineage>
</organism>
<keyword evidence="2" id="KW-1133">Transmembrane helix</keyword>
<feature type="transmembrane region" description="Helical" evidence="2">
    <location>
        <begin position="392"/>
        <end position="413"/>
    </location>
</feature>
<dbReference type="EMBL" id="LR798252">
    <property type="protein sequence ID" value="CAB5217893.1"/>
    <property type="molecule type" value="Genomic_DNA"/>
</dbReference>
<keyword evidence="2" id="KW-0812">Transmembrane</keyword>
<feature type="transmembrane region" description="Helical" evidence="2">
    <location>
        <begin position="571"/>
        <end position="595"/>
    </location>
</feature>
<feature type="transmembrane region" description="Helical" evidence="2">
    <location>
        <begin position="425"/>
        <end position="450"/>
    </location>
</feature>
<dbReference type="InterPro" id="IPR010090">
    <property type="entry name" value="Phage_tape_meas"/>
</dbReference>
<keyword evidence="1" id="KW-1188">Viral release from host cell</keyword>
<dbReference type="GO" id="GO:0098003">
    <property type="term" value="P:viral tail assembly"/>
    <property type="evidence" value="ECO:0007669"/>
    <property type="project" value="UniProtKB-KW"/>
</dbReference>
<protein>
    <submittedName>
        <fullName evidence="4">COG5412 Phage-related protein</fullName>
    </submittedName>
</protein>
<reference evidence="4" key="1">
    <citation type="submission" date="2020-05" db="EMBL/GenBank/DDBJ databases">
        <authorList>
            <person name="Chiriac C."/>
            <person name="Salcher M."/>
            <person name="Ghai R."/>
            <person name="Kavagutti S V."/>
        </authorList>
    </citation>
    <scope>NUCLEOTIDE SEQUENCE</scope>
</reference>
<feature type="domain" description="Phage tail tape measure protein" evidence="3">
    <location>
        <begin position="96"/>
        <end position="266"/>
    </location>
</feature>
<feature type="transmembrane region" description="Helical" evidence="2">
    <location>
        <begin position="488"/>
        <end position="513"/>
    </location>
</feature>
<accession>A0A6J7WRB6</accession>
<evidence type="ECO:0000313" key="4">
    <source>
        <dbReference type="EMBL" id="CAB5217893.1"/>
    </source>
</evidence>
<dbReference type="Pfam" id="PF10145">
    <property type="entry name" value="PhageMin_Tail"/>
    <property type="match status" value="1"/>
</dbReference>